<sequence length="110" mass="12596">MDSVIAILPSWMTCFSTHMDFEGQQKAERIYEVIVVLSAVIGFIVGFYTQQISHMVISIGIGFLLSCIIILPPWPCFRKHPVQWLPNIVPPKKDEDETEEEKDSTEKKND</sequence>
<evidence type="ECO:0000256" key="11">
    <source>
        <dbReference type="SAM" id="Phobius"/>
    </source>
</evidence>
<protein>
    <recommendedName>
        <fullName evidence="3">Signal peptidase complex subunit 1</fullName>
    </recommendedName>
    <alternativeName>
        <fullName evidence="8">Microsomal signal peptidase 12 kDa subunit</fullName>
    </alternativeName>
</protein>
<feature type="transmembrane region" description="Helical" evidence="11">
    <location>
        <begin position="55"/>
        <end position="74"/>
    </location>
</feature>
<keyword evidence="6 11" id="KW-1133">Transmembrane helix</keyword>
<dbReference type="AlphaFoldDB" id="A0A0N4ZID7"/>
<organism evidence="12 13">
    <name type="scientific">Parastrongyloides trichosuri</name>
    <name type="common">Possum-specific nematode worm</name>
    <dbReference type="NCBI Taxonomy" id="131310"/>
    <lineage>
        <taxon>Eukaryota</taxon>
        <taxon>Metazoa</taxon>
        <taxon>Ecdysozoa</taxon>
        <taxon>Nematoda</taxon>
        <taxon>Chromadorea</taxon>
        <taxon>Rhabditida</taxon>
        <taxon>Tylenchina</taxon>
        <taxon>Panagrolaimomorpha</taxon>
        <taxon>Strongyloidoidea</taxon>
        <taxon>Strongyloididae</taxon>
        <taxon>Parastrongyloides</taxon>
    </lineage>
</organism>
<feature type="transmembrane region" description="Helical" evidence="11">
    <location>
        <begin position="30"/>
        <end position="49"/>
    </location>
</feature>
<evidence type="ECO:0000256" key="6">
    <source>
        <dbReference type="ARBA" id="ARBA00022989"/>
    </source>
</evidence>
<name>A0A0N4ZID7_PARTI</name>
<keyword evidence="4 11" id="KW-0812">Transmembrane</keyword>
<evidence type="ECO:0000256" key="5">
    <source>
        <dbReference type="ARBA" id="ARBA00022824"/>
    </source>
</evidence>
<keyword evidence="5" id="KW-0256">Endoplasmic reticulum</keyword>
<dbReference type="GO" id="GO:0006465">
    <property type="term" value="P:signal peptide processing"/>
    <property type="evidence" value="ECO:0007669"/>
    <property type="project" value="InterPro"/>
</dbReference>
<evidence type="ECO:0000256" key="7">
    <source>
        <dbReference type="ARBA" id="ARBA00023136"/>
    </source>
</evidence>
<evidence type="ECO:0000313" key="13">
    <source>
        <dbReference type="WBParaSite" id="PTRK_0000769300.1"/>
    </source>
</evidence>
<keyword evidence="12" id="KW-1185">Reference proteome</keyword>
<evidence type="ECO:0000256" key="10">
    <source>
        <dbReference type="SAM" id="MobiDB-lite"/>
    </source>
</evidence>
<feature type="region of interest" description="Disordered" evidence="10">
    <location>
        <begin position="86"/>
        <end position="110"/>
    </location>
</feature>
<dbReference type="InterPro" id="IPR009542">
    <property type="entry name" value="Spc1/SPCS1"/>
</dbReference>
<evidence type="ECO:0000256" key="8">
    <source>
        <dbReference type="ARBA" id="ARBA00032913"/>
    </source>
</evidence>
<evidence type="ECO:0000256" key="2">
    <source>
        <dbReference type="ARBA" id="ARBA00005245"/>
    </source>
</evidence>
<dbReference type="PANTHER" id="PTHR13202">
    <property type="entry name" value="MICROSOMAL SIGNAL PEPTIDASE 12 KDA SUBUNIT"/>
    <property type="match status" value="1"/>
</dbReference>
<dbReference type="STRING" id="131310.A0A0N4ZID7"/>
<dbReference type="GO" id="GO:0045047">
    <property type="term" value="P:protein targeting to ER"/>
    <property type="evidence" value="ECO:0007669"/>
    <property type="project" value="TreeGrafter"/>
</dbReference>
<dbReference type="GO" id="GO:0005787">
    <property type="term" value="C:signal peptidase complex"/>
    <property type="evidence" value="ECO:0007669"/>
    <property type="project" value="InterPro"/>
</dbReference>
<reference evidence="13" key="1">
    <citation type="submission" date="2017-02" db="UniProtKB">
        <authorList>
            <consortium name="WormBaseParasite"/>
        </authorList>
    </citation>
    <scope>IDENTIFICATION</scope>
</reference>
<evidence type="ECO:0000313" key="12">
    <source>
        <dbReference type="Proteomes" id="UP000038045"/>
    </source>
</evidence>
<dbReference type="Proteomes" id="UP000038045">
    <property type="component" value="Unplaced"/>
</dbReference>
<comment type="function">
    <text evidence="9">Component of the signal peptidase complex (SPC) which catalyzes the cleavage of N-terminal signal sequences from nascent proteins as they are translocated into the lumen of the endoplasmic reticulum. Dispensable for SPC enzymatic activity.</text>
</comment>
<evidence type="ECO:0000256" key="4">
    <source>
        <dbReference type="ARBA" id="ARBA00022692"/>
    </source>
</evidence>
<comment type="similarity">
    <text evidence="2">Belongs to the SPCS1 family.</text>
</comment>
<evidence type="ECO:0000256" key="3">
    <source>
        <dbReference type="ARBA" id="ARBA00017059"/>
    </source>
</evidence>
<evidence type="ECO:0000256" key="1">
    <source>
        <dbReference type="ARBA" id="ARBA00004477"/>
    </source>
</evidence>
<dbReference type="Pfam" id="PF06645">
    <property type="entry name" value="SPC12"/>
    <property type="match status" value="1"/>
</dbReference>
<dbReference type="WBParaSite" id="PTRK_0000769300.1">
    <property type="protein sequence ID" value="PTRK_0000769300.1"/>
    <property type="gene ID" value="PTRK_0000769300"/>
</dbReference>
<evidence type="ECO:0000256" key="9">
    <source>
        <dbReference type="ARBA" id="ARBA00045204"/>
    </source>
</evidence>
<comment type="subcellular location">
    <subcellularLocation>
        <location evidence="1">Endoplasmic reticulum membrane</location>
        <topology evidence="1">Multi-pass membrane protein</topology>
    </subcellularLocation>
</comment>
<proteinExistence type="inferred from homology"/>
<accession>A0A0N4ZID7</accession>
<keyword evidence="7 11" id="KW-0472">Membrane</keyword>
<dbReference type="PANTHER" id="PTHR13202:SF0">
    <property type="entry name" value="SIGNAL PEPTIDASE COMPLEX SUBUNIT 1"/>
    <property type="match status" value="1"/>
</dbReference>